<proteinExistence type="predicted"/>
<name>A0A1D8GD53_9FIRM</name>
<dbReference type="GO" id="GO:0016020">
    <property type="term" value="C:membrane"/>
    <property type="evidence" value="ECO:0007669"/>
    <property type="project" value="TreeGrafter"/>
</dbReference>
<evidence type="ECO:0000259" key="1">
    <source>
        <dbReference type="PROSITE" id="PS51677"/>
    </source>
</evidence>
<dbReference type="Proteomes" id="UP000095743">
    <property type="component" value="Chromosome"/>
</dbReference>
<dbReference type="AlphaFoldDB" id="A0A1D8GD53"/>
<feature type="domain" description="NodB homology" evidence="1">
    <location>
        <begin position="55"/>
        <end position="232"/>
    </location>
</feature>
<dbReference type="PANTHER" id="PTHR10587">
    <property type="entry name" value="GLYCOSYL TRANSFERASE-RELATED"/>
    <property type="match status" value="1"/>
</dbReference>
<protein>
    <submittedName>
        <fullName evidence="2">Deacetylase</fullName>
    </submittedName>
</protein>
<evidence type="ECO:0000313" key="2">
    <source>
        <dbReference type="EMBL" id="AOT68839.1"/>
    </source>
</evidence>
<dbReference type="STRING" id="1424294.Gferi_04290"/>
<organism evidence="2 3">
    <name type="scientific">Geosporobacter ferrireducens</name>
    <dbReference type="NCBI Taxonomy" id="1424294"/>
    <lineage>
        <taxon>Bacteria</taxon>
        <taxon>Bacillati</taxon>
        <taxon>Bacillota</taxon>
        <taxon>Clostridia</taxon>
        <taxon>Peptostreptococcales</taxon>
        <taxon>Thermotaleaceae</taxon>
        <taxon>Geosporobacter</taxon>
    </lineage>
</organism>
<keyword evidence="3" id="KW-1185">Reference proteome</keyword>
<dbReference type="RefSeq" id="WP_069974405.1">
    <property type="nucleotide sequence ID" value="NZ_CP017269.1"/>
</dbReference>
<gene>
    <name evidence="2" type="ORF">Gferi_04290</name>
</gene>
<dbReference type="KEGG" id="gfe:Gferi_04290"/>
<dbReference type="SUPFAM" id="SSF88713">
    <property type="entry name" value="Glycoside hydrolase/deacetylase"/>
    <property type="match status" value="1"/>
</dbReference>
<evidence type="ECO:0000313" key="3">
    <source>
        <dbReference type="Proteomes" id="UP000095743"/>
    </source>
</evidence>
<dbReference type="Gene3D" id="3.20.20.370">
    <property type="entry name" value="Glycoside hydrolase/deacetylase"/>
    <property type="match status" value="1"/>
</dbReference>
<dbReference type="EMBL" id="CP017269">
    <property type="protein sequence ID" value="AOT68839.1"/>
    <property type="molecule type" value="Genomic_DNA"/>
</dbReference>
<dbReference type="GO" id="GO:0005975">
    <property type="term" value="P:carbohydrate metabolic process"/>
    <property type="evidence" value="ECO:0007669"/>
    <property type="project" value="InterPro"/>
</dbReference>
<reference evidence="2 3" key="1">
    <citation type="submission" date="2016-09" db="EMBL/GenBank/DDBJ databases">
        <title>Genomic analysis reveals versatility of anaerobic energy metabolism of Geosporobacter ferrireducens IRF9 of phylum Firmicutes.</title>
        <authorList>
            <person name="Kim S.-J."/>
        </authorList>
    </citation>
    <scope>NUCLEOTIDE SEQUENCE [LARGE SCALE GENOMIC DNA]</scope>
    <source>
        <strain evidence="2 3">IRF9</strain>
    </source>
</reference>
<dbReference type="InterPro" id="IPR002509">
    <property type="entry name" value="NODB_dom"/>
</dbReference>
<dbReference type="GO" id="GO:0016810">
    <property type="term" value="F:hydrolase activity, acting on carbon-nitrogen (but not peptide) bonds"/>
    <property type="evidence" value="ECO:0007669"/>
    <property type="project" value="InterPro"/>
</dbReference>
<dbReference type="InterPro" id="IPR050248">
    <property type="entry name" value="Polysacc_deacetylase_ArnD"/>
</dbReference>
<dbReference type="InterPro" id="IPR011330">
    <property type="entry name" value="Glyco_hydro/deAcase_b/a-brl"/>
</dbReference>
<dbReference type="CDD" id="cd10917">
    <property type="entry name" value="CE4_NodB_like_6s_7s"/>
    <property type="match status" value="1"/>
</dbReference>
<dbReference type="Pfam" id="PF01522">
    <property type="entry name" value="Polysacc_deac_1"/>
    <property type="match status" value="1"/>
</dbReference>
<sequence>MRIIVIRKSVLLGLLIFIMVLGTTLMYSQNMGNHILSVMNKDKLLPIYCVDTEEKKVAISFDAAWGDQFTDGILEILDRYNVKATFFLVGFWVDKYPDMVKKIHEKGHDVENHSTTHPHMSKLSTEQIAHELNTTSDKIENLIGVRPTLFRPPFGDYSNKVIETVMANKHYVIQWDVDSLDWKELGTQPVVDRVTRNVKKGSIVLFHNNAKYILEYLPLVIERLQKQGYEIVPISQIIMKENYYIDHTGMQRKMNVPQ</sequence>
<dbReference type="PANTHER" id="PTHR10587:SF128">
    <property type="entry name" value="POLYSACCHARIDE DEACETYLASE PDAB-RELATED"/>
    <property type="match status" value="1"/>
</dbReference>
<dbReference type="PROSITE" id="PS51677">
    <property type="entry name" value="NODB"/>
    <property type="match status" value="1"/>
</dbReference>
<dbReference type="OrthoDB" id="9806342at2"/>
<accession>A0A1D8GD53</accession>